<accession>A0AAV6YB84</accession>
<gene>
    <name evidence="2" type="ORF">GDO81_030220</name>
</gene>
<feature type="compositionally biased region" description="Polar residues" evidence="1">
    <location>
        <begin position="1"/>
        <end position="12"/>
    </location>
</feature>
<name>A0AAV6YB84_ENGPU</name>
<dbReference type="Proteomes" id="UP000824782">
    <property type="component" value="Unassembled WGS sequence"/>
</dbReference>
<protein>
    <submittedName>
        <fullName evidence="2">Uncharacterized protein</fullName>
    </submittedName>
</protein>
<keyword evidence="3" id="KW-1185">Reference proteome</keyword>
<comment type="caution">
    <text evidence="2">The sequence shown here is derived from an EMBL/GenBank/DDBJ whole genome shotgun (WGS) entry which is preliminary data.</text>
</comment>
<evidence type="ECO:0000313" key="3">
    <source>
        <dbReference type="Proteomes" id="UP000824782"/>
    </source>
</evidence>
<dbReference type="AlphaFoldDB" id="A0AAV6YB84"/>
<feature type="region of interest" description="Disordered" evidence="1">
    <location>
        <begin position="1"/>
        <end position="27"/>
    </location>
</feature>
<evidence type="ECO:0000256" key="1">
    <source>
        <dbReference type="SAM" id="MobiDB-lite"/>
    </source>
</evidence>
<proteinExistence type="predicted"/>
<dbReference type="EMBL" id="WNYA01089790">
    <property type="protein sequence ID" value="KAG8534819.1"/>
    <property type="molecule type" value="Genomic_DNA"/>
</dbReference>
<sequence>MSPQCNQPTSMFWSGGRNWRKPTQTRREHTNSLQMLTWVGLEPRIPALQGRSATHSATMPPWSKHIHVQGGVILHVREIHFKTQFSHLL</sequence>
<reference evidence="2" key="1">
    <citation type="thesis" date="2020" institute="ProQuest LLC" country="789 East Eisenhower Parkway, Ann Arbor, MI, USA">
        <title>Comparative Genomics and Chromosome Evolution.</title>
        <authorList>
            <person name="Mudd A.B."/>
        </authorList>
    </citation>
    <scope>NUCLEOTIDE SEQUENCE</scope>
    <source>
        <strain evidence="2">237g6f4</strain>
        <tissue evidence="2">Blood</tissue>
    </source>
</reference>
<organism evidence="2 3">
    <name type="scientific">Engystomops pustulosus</name>
    <name type="common">Tungara frog</name>
    <name type="synonym">Physalaemus pustulosus</name>
    <dbReference type="NCBI Taxonomy" id="76066"/>
    <lineage>
        <taxon>Eukaryota</taxon>
        <taxon>Metazoa</taxon>
        <taxon>Chordata</taxon>
        <taxon>Craniata</taxon>
        <taxon>Vertebrata</taxon>
        <taxon>Euteleostomi</taxon>
        <taxon>Amphibia</taxon>
        <taxon>Batrachia</taxon>
        <taxon>Anura</taxon>
        <taxon>Neobatrachia</taxon>
        <taxon>Hyloidea</taxon>
        <taxon>Leptodactylidae</taxon>
        <taxon>Leiuperinae</taxon>
        <taxon>Engystomops</taxon>
    </lineage>
</organism>
<evidence type="ECO:0000313" key="2">
    <source>
        <dbReference type="EMBL" id="KAG8534819.1"/>
    </source>
</evidence>